<dbReference type="SMART" id="SM00327">
    <property type="entry name" value="VWA"/>
    <property type="match status" value="1"/>
</dbReference>
<dbReference type="RefSeq" id="WP_117624050.1">
    <property type="nucleotide sequence ID" value="NZ_CAUFPL010000106.1"/>
</dbReference>
<sequence length="714" mass="81114">MTVKQMSKNGMRKQIARIRDMTTDKELFLSESYRTALWKLAKALGQKRDVELVIAYQENETNHAALTDGKFIYLNAANPVTVRFNSREERVRSHEGLIAHECGHLRCSDFMRRERYVGGFVKGLVYPVPPEVETAADKRAWTEMKGYLLKGDPIAREVLKKTAAYLNNILEDVYIENFMCLEYPGSVRLAIQRNAAAIISGIPSFTERQAAGDGELAVMMDLIFRYARAGKTEAEDEYLKKYLTCLGSCRKMIDEAVDSSDLDIRFHVSNRLMIKIWKYLKQEIRTAKRDLKDEMKNCSNEELRKLIQDYLKEKITWITISGEACGEETGASEKIDGWDGGLDDGAEEFENQQENQVPEPESQEAGEETLEELRRDLILVAGAGEQRTKEETKADVWDMAEKLSDILNEAAREQYSRQEEERLKESLNKEADNLKLEGIHKNVPIEIHRSSVISDPQRSAYNKLLPKIKKASYRLQKSVEEILTRKDGGTLSGLYMGKRLSRGNLFRQDGKIFEKKVLPEEGFSVAIAILVDESGSMHCGDRIGYAREAVQVIYDFCRSLSIPAMVYGHSTHNRLNKSGSGYEEVVDIFAYADFDSADGNDALRMMDMRARDTNRDGAALLFAGERLLKREEDKILILISDGTPNAEDYRGETAKKDLQEIKRNLTKRGVTLFAAAIGDDREQIEDIYQDGFLNISDLNAMPAKLAKLLLKYIR</sequence>
<accession>A0A3E4TT98</accession>
<comment type="caution">
    <text evidence="3">The sequence shown here is derived from an EMBL/GenBank/DDBJ whole genome shotgun (WGS) entry which is preliminary data.</text>
</comment>
<dbReference type="InterPro" id="IPR036465">
    <property type="entry name" value="vWFA_dom_sf"/>
</dbReference>
<name>A0A3E4TT98_9FIRM</name>
<dbReference type="InterPro" id="IPR002035">
    <property type="entry name" value="VWF_A"/>
</dbReference>
<evidence type="ECO:0000259" key="2">
    <source>
        <dbReference type="PROSITE" id="PS50234"/>
    </source>
</evidence>
<dbReference type="PANTHER" id="PTHR41248">
    <property type="entry name" value="NORD PROTEIN"/>
    <property type="match status" value="1"/>
</dbReference>
<evidence type="ECO:0000313" key="4">
    <source>
        <dbReference type="Proteomes" id="UP000261257"/>
    </source>
</evidence>
<dbReference type="EMBL" id="QSSQ01000055">
    <property type="protein sequence ID" value="RGL94118.1"/>
    <property type="molecule type" value="Genomic_DNA"/>
</dbReference>
<feature type="region of interest" description="Disordered" evidence="1">
    <location>
        <begin position="329"/>
        <end position="369"/>
    </location>
</feature>
<organism evidence="3 4">
    <name type="scientific">Hungatella hathewayi</name>
    <dbReference type="NCBI Taxonomy" id="154046"/>
    <lineage>
        <taxon>Bacteria</taxon>
        <taxon>Bacillati</taxon>
        <taxon>Bacillota</taxon>
        <taxon>Clostridia</taxon>
        <taxon>Lachnospirales</taxon>
        <taxon>Lachnospiraceae</taxon>
        <taxon>Hungatella</taxon>
    </lineage>
</organism>
<protein>
    <submittedName>
        <fullName evidence="3">VWA domain-containing protein</fullName>
    </submittedName>
</protein>
<feature type="compositionally biased region" description="Acidic residues" evidence="1">
    <location>
        <begin position="341"/>
        <end position="351"/>
    </location>
</feature>
<dbReference type="AlphaFoldDB" id="A0A3E4TT98"/>
<proteinExistence type="predicted"/>
<dbReference type="Proteomes" id="UP000261257">
    <property type="component" value="Unassembled WGS sequence"/>
</dbReference>
<feature type="domain" description="VWFA" evidence="2">
    <location>
        <begin position="526"/>
        <end position="713"/>
    </location>
</feature>
<gene>
    <name evidence="3" type="ORF">DXC39_30080</name>
</gene>
<dbReference type="InterPro" id="IPR051928">
    <property type="entry name" value="NorD/CobT"/>
</dbReference>
<dbReference type="SUPFAM" id="SSF53300">
    <property type="entry name" value="vWA-like"/>
    <property type="match status" value="1"/>
</dbReference>
<evidence type="ECO:0000313" key="3">
    <source>
        <dbReference type="EMBL" id="RGL94118.1"/>
    </source>
</evidence>
<dbReference type="PROSITE" id="PS50234">
    <property type="entry name" value="VWFA"/>
    <property type="match status" value="1"/>
</dbReference>
<evidence type="ECO:0000256" key="1">
    <source>
        <dbReference type="SAM" id="MobiDB-lite"/>
    </source>
</evidence>
<dbReference type="Pfam" id="PF00092">
    <property type="entry name" value="VWA"/>
    <property type="match status" value="1"/>
</dbReference>
<dbReference type="Gene3D" id="3.40.50.410">
    <property type="entry name" value="von Willebrand factor, type A domain"/>
    <property type="match status" value="1"/>
</dbReference>
<dbReference type="PANTHER" id="PTHR41248:SF1">
    <property type="entry name" value="NORD PROTEIN"/>
    <property type="match status" value="1"/>
</dbReference>
<reference evidence="3 4" key="1">
    <citation type="submission" date="2018-08" db="EMBL/GenBank/DDBJ databases">
        <title>A genome reference for cultivated species of the human gut microbiota.</title>
        <authorList>
            <person name="Zou Y."/>
            <person name="Xue W."/>
            <person name="Luo G."/>
        </authorList>
    </citation>
    <scope>NUCLEOTIDE SEQUENCE [LARGE SCALE GENOMIC DNA]</scope>
    <source>
        <strain evidence="3 4">TF05-11AC</strain>
    </source>
</reference>